<gene>
    <name evidence="1" type="ORF">D5086_034004</name>
</gene>
<accession>A0ACC4AEH3</accession>
<keyword evidence="2" id="KW-1185">Reference proteome</keyword>
<reference evidence="1 2" key="1">
    <citation type="journal article" date="2024" name="Plant Biotechnol. J.">
        <title>Genome and CRISPR/Cas9 system of a widespread forest tree (Populus alba) in the world.</title>
        <authorList>
            <person name="Liu Y.J."/>
            <person name="Jiang P.F."/>
            <person name="Han X.M."/>
            <person name="Li X.Y."/>
            <person name="Wang H.M."/>
            <person name="Wang Y.J."/>
            <person name="Wang X.X."/>
            <person name="Zeng Q.Y."/>
        </authorList>
    </citation>
    <scope>NUCLEOTIDE SEQUENCE [LARGE SCALE GENOMIC DNA]</scope>
    <source>
        <strain evidence="2">cv. PAL-ZL1</strain>
    </source>
</reference>
<protein>
    <submittedName>
        <fullName evidence="1">Uncharacterized protein</fullName>
    </submittedName>
</protein>
<dbReference type="EMBL" id="RCHU02000040">
    <property type="protein sequence ID" value="KAL3564552.1"/>
    <property type="molecule type" value="Genomic_DNA"/>
</dbReference>
<sequence>MVTVEESVVNTKLSPPNFLFCGGSWPAAELAKDRIVIGVCDGPMLKNKQFAEIIYNPLRKGCTMLKTISRFEVVDLVPEESGGDNKLSSDDIKEA</sequence>
<name>A0ACC4AEH3_POPAL</name>
<evidence type="ECO:0000313" key="1">
    <source>
        <dbReference type="EMBL" id="KAL3564552.1"/>
    </source>
</evidence>
<comment type="caution">
    <text evidence="1">The sequence shown here is derived from an EMBL/GenBank/DDBJ whole genome shotgun (WGS) entry which is preliminary data.</text>
</comment>
<organism evidence="1 2">
    <name type="scientific">Populus alba</name>
    <name type="common">White poplar</name>
    <dbReference type="NCBI Taxonomy" id="43335"/>
    <lineage>
        <taxon>Eukaryota</taxon>
        <taxon>Viridiplantae</taxon>
        <taxon>Streptophyta</taxon>
        <taxon>Embryophyta</taxon>
        <taxon>Tracheophyta</taxon>
        <taxon>Spermatophyta</taxon>
        <taxon>Magnoliopsida</taxon>
        <taxon>eudicotyledons</taxon>
        <taxon>Gunneridae</taxon>
        <taxon>Pentapetalae</taxon>
        <taxon>rosids</taxon>
        <taxon>fabids</taxon>
        <taxon>Malpighiales</taxon>
        <taxon>Salicaceae</taxon>
        <taxon>Saliceae</taxon>
        <taxon>Populus</taxon>
    </lineage>
</organism>
<evidence type="ECO:0000313" key="2">
    <source>
        <dbReference type="Proteomes" id="UP000309997"/>
    </source>
</evidence>
<proteinExistence type="predicted"/>
<dbReference type="Proteomes" id="UP000309997">
    <property type="component" value="Unassembled WGS sequence"/>
</dbReference>